<keyword evidence="4 5" id="KW-0472">Membrane</keyword>
<proteinExistence type="inferred from homology"/>
<evidence type="ECO:0000256" key="5">
    <source>
        <dbReference type="RuleBase" id="RU362035"/>
    </source>
</evidence>
<feature type="transmembrane region" description="Helical" evidence="5">
    <location>
        <begin position="270"/>
        <end position="289"/>
    </location>
</feature>
<dbReference type="AlphaFoldDB" id="A0A1I8ATP2"/>
<comment type="subcellular location">
    <subcellularLocation>
        <location evidence="1 5">Membrane</location>
        <topology evidence="1 5">Multi-pass membrane protein</topology>
    </subcellularLocation>
</comment>
<feature type="transmembrane region" description="Helical" evidence="5">
    <location>
        <begin position="404"/>
        <end position="430"/>
    </location>
</feature>
<evidence type="ECO:0000313" key="8">
    <source>
        <dbReference type="Proteomes" id="UP000095287"/>
    </source>
</evidence>
<evidence type="ECO:0000259" key="7">
    <source>
        <dbReference type="Pfam" id="PF00955"/>
    </source>
</evidence>
<evidence type="ECO:0000256" key="6">
    <source>
        <dbReference type="SAM" id="MobiDB-lite"/>
    </source>
</evidence>
<dbReference type="GO" id="GO:0008510">
    <property type="term" value="F:sodium:bicarbonate symporter activity"/>
    <property type="evidence" value="ECO:0007669"/>
    <property type="project" value="TreeGrafter"/>
</dbReference>
<feature type="compositionally biased region" description="Polar residues" evidence="6">
    <location>
        <begin position="605"/>
        <end position="618"/>
    </location>
</feature>
<feature type="region of interest" description="Disordered" evidence="6">
    <location>
        <begin position="605"/>
        <end position="627"/>
    </location>
</feature>
<name>A0A1I8ATP2_9BILA</name>
<dbReference type="Proteomes" id="UP000095287">
    <property type="component" value="Unplaced"/>
</dbReference>
<evidence type="ECO:0000256" key="3">
    <source>
        <dbReference type="ARBA" id="ARBA00022989"/>
    </source>
</evidence>
<feature type="domain" description="Bicarbonate transporter-like transmembrane" evidence="7">
    <location>
        <begin position="1"/>
        <end position="517"/>
    </location>
</feature>
<feature type="transmembrane region" description="Helical" evidence="5">
    <location>
        <begin position="58"/>
        <end position="79"/>
    </location>
</feature>
<dbReference type="PANTHER" id="PTHR11453">
    <property type="entry name" value="ANION EXCHANGE PROTEIN"/>
    <property type="match status" value="1"/>
</dbReference>
<evidence type="ECO:0000256" key="1">
    <source>
        <dbReference type="ARBA" id="ARBA00004141"/>
    </source>
</evidence>
<protein>
    <recommendedName>
        <fullName evidence="5">Anion exchange protein</fullName>
    </recommendedName>
</protein>
<keyword evidence="2 5" id="KW-0812">Transmembrane</keyword>
<accession>A0A1I8ATP2</accession>
<feature type="transmembrane region" description="Helical" evidence="5">
    <location>
        <begin position="222"/>
        <end position="240"/>
    </location>
</feature>
<comment type="similarity">
    <text evidence="5">Belongs to the anion exchanger (TC 2.A.31) family.</text>
</comment>
<dbReference type="GO" id="GO:0051453">
    <property type="term" value="P:regulation of intracellular pH"/>
    <property type="evidence" value="ECO:0007669"/>
    <property type="project" value="TreeGrafter"/>
</dbReference>
<comment type="caution">
    <text evidence="5">Lacks conserved residue(s) required for the propagation of feature annotation.</text>
</comment>
<feature type="transmembrane region" description="Helical" evidence="5">
    <location>
        <begin position="450"/>
        <end position="476"/>
    </location>
</feature>
<sequence>MENLFGGAICGIIYHLFSGQPLTIIGSTGPVLVFETIVYDICSTIGIDYLSFRFWVHVWTAVILFITVVTDASSLVSYITRFTEESFATLIAVIFIYEAIMKLIKIKDQLDVINWSRDVVEGSCACVDSGASTSQVLTSIHRLRLDNEIAHNNSYVDFGHVDLGKCRQIGGALDGDSCYILYDKLLMSLLLMVGTFFFAITLKRMRNSCYFPSRVRQFLSDFAVMLAIVIMTLIDYGVGINTPKLNVPSTFRPTWEGRGWVVPPFNGNPWWTAPMAAVPALLACILIFMDQQITTVIVNRKENKLKKACGYHLDLLVLSILIMVVGFLGLPIYVAATVLSINHVNSLRVESESRAPGESESRAPGEVAHFVGVREQRVTGIITFLFIGLSVLMTRVLGHIPMPVLYGVFLYMGIAALGGIQLFDRILLLLMPMKYQPDTIYIRHVPISVIHKFTLCQVGCLAVLWIVGCLAVLWIVKSIKKTSIAFPIMLVVMVAVRKLMEKAFSEKDLKYLDDKMPDFHLRKREDLKRKQSETKEEIEIDLDENQGTIHAVKTEAHLHIPMASGNVIKIPLAAIQDKPSHNINISKEVASSGMWKHITAVESRSSLQGLQGSRNKSVQPLLAPDSP</sequence>
<feature type="transmembrane region" description="Helical" evidence="5">
    <location>
        <begin position="86"/>
        <end position="104"/>
    </location>
</feature>
<feature type="transmembrane region" description="Helical" evidence="5">
    <location>
        <begin position="185"/>
        <end position="202"/>
    </location>
</feature>
<evidence type="ECO:0000256" key="4">
    <source>
        <dbReference type="ARBA" id="ARBA00023136"/>
    </source>
</evidence>
<dbReference type="NCBIfam" id="TIGR00834">
    <property type="entry name" value="ae"/>
    <property type="match status" value="1"/>
</dbReference>
<dbReference type="InterPro" id="IPR011531">
    <property type="entry name" value="HCO3_transpt-like_TM_dom"/>
</dbReference>
<dbReference type="PRINTS" id="PR01231">
    <property type="entry name" value="HCO3TRNSPORT"/>
</dbReference>
<dbReference type="Pfam" id="PF00955">
    <property type="entry name" value="HCO3_cotransp"/>
    <property type="match status" value="1"/>
</dbReference>
<evidence type="ECO:0000313" key="9">
    <source>
        <dbReference type="WBParaSite" id="L893_g9066.t1"/>
    </source>
</evidence>
<keyword evidence="5" id="KW-0813">Transport</keyword>
<dbReference type="PANTHER" id="PTHR11453:SF36">
    <property type="entry name" value="ANION EXCHANGE PROTEIN"/>
    <property type="match status" value="1"/>
</dbReference>
<organism evidence="8 9">
    <name type="scientific">Steinernema glaseri</name>
    <dbReference type="NCBI Taxonomy" id="37863"/>
    <lineage>
        <taxon>Eukaryota</taxon>
        <taxon>Metazoa</taxon>
        <taxon>Ecdysozoa</taxon>
        <taxon>Nematoda</taxon>
        <taxon>Chromadorea</taxon>
        <taxon>Rhabditida</taxon>
        <taxon>Tylenchina</taxon>
        <taxon>Panagrolaimomorpha</taxon>
        <taxon>Strongyloidoidea</taxon>
        <taxon>Steinernematidae</taxon>
        <taxon>Steinernema</taxon>
    </lineage>
</organism>
<keyword evidence="3 5" id="KW-1133">Transmembrane helix</keyword>
<dbReference type="WBParaSite" id="L893_g9066.t1">
    <property type="protein sequence ID" value="L893_g9066.t1"/>
    <property type="gene ID" value="L893_g9066"/>
</dbReference>
<dbReference type="GO" id="GO:0005452">
    <property type="term" value="F:solute:inorganic anion antiporter activity"/>
    <property type="evidence" value="ECO:0007669"/>
    <property type="project" value="InterPro"/>
</dbReference>
<feature type="transmembrane region" description="Helical" evidence="5">
    <location>
        <begin position="378"/>
        <end position="397"/>
    </location>
</feature>
<feature type="transmembrane region" description="Helical" evidence="5">
    <location>
        <begin position="310"/>
        <end position="336"/>
    </location>
</feature>
<evidence type="ECO:0000256" key="2">
    <source>
        <dbReference type="ARBA" id="ARBA00022692"/>
    </source>
</evidence>
<keyword evidence="5" id="KW-0406">Ion transport</keyword>
<keyword evidence="8" id="KW-1185">Reference proteome</keyword>
<dbReference type="GO" id="GO:0005886">
    <property type="term" value="C:plasma membrane"/>
    <property type="evidence" value="ECO:0007669"/>
    <property type="project" value="TreeGrafter"/>
</dbReference>
<dbReference type="GO" id="GO:0006820">
    <property type="term" value="P:monoatomic anion transport"/>
    <property type="evidence" value="ECO:0007669"/>
    <property type="project" value="InterPro"/>
</dbReference>
<dbReference type="InterPro" id="IPR003020">
    <property type="entry name" value="HCO3_transpt_euk"/>
</dbReference>
<reference evidence="9" key="1">
    <citation type="submission" date="2016-11" db="UniProtKB">
        <authorList>
            <consortium name="WormBaseParasite"/>
        </authorList>
    </citation>
    <scope>IDENTIFICATION</scope>
</reference>